<dbReference type="Gene3D" id="3.30.300.20">
    <property type="match status" value="1"/>
</dbReference>
<dbReference type="InterPro" id="IPR003718">
    <property type="entry name" value="OsmC/Ohr_fam"/>
</dbReference>
<dbReference type="AlphaFoldDB" id="A0A542YQT2"/>
<dbReference type="EMBL" id="VFOP01000001">
    <property type="protein sequence ID" value="TQL50429.1"/>
    <property type="molecule type" value="Genomic_DNA"/>
</dbReference>
<evidence type="ECO:0000313" key="1">
    <source>
        <dbReference type="EMBL" id="TQL50429.1"/>
    </source>
</evidence>
<name>A0A542YQT2_9MICO</name>
<dbReference type="Pfam" id="PF02566">
    <property type="entry name" value="OsmC"/>
    <property type="match status" value="1"/>
</dbReference>
<evidence type="ECO:0000313" key="2">
    <source>
        <dbReference type="Proteomes" id="UP000319516"/>
    </source>
</evidence>
<sequence length="158" mass="17130">MLEHTFPTTVTWSGSTAEGLRHYTRNHTGTAGPGLELELTADPHFRGVADRLNPEQLVVLAASSCQMLSFLAVAARERLDVVAYTDDALGRMPMARTGMRISTITLRPRIVLAAGSDTSRIAELTQRAHEECFIANSLNSAITVEPVVEIADPEPSTE</sequence>
<reference evidence="1 2" key="1">
    <citation type="submission" date="2019-06" db="EMBL/GenBank/DDBJ databases">
        <title>Sequencing the genomes of 1000 actinobacteria strains.</title>
        <authorList>
            <person name="Klenk H.-P."/>
        </authorList>
    </citation>
    <scope>NUCLEOTIDE SEQUENCE [LARGE SCALE GENOMIC DNA]</scope>
    <source>
        <strain evidence="1 2">DSM 12335</strain>
    </source>
</reference>
<dbReference type="InterPro" id="IPR052707">
    <property type="entry name" value="OsmC_Ohr_Peroxiredoxin"/>
</dbReference>
<organism evidence="1 2">
    <name type="scientific">Ornithinicoccus hortensis</name>
    <dbReference type="NCBI Taxonomy" id="82346"/>
    <lineage>
        <taxon>Bacteria</taxon>
        <taxon>Bacillati</taxon>
        <taxon>Actinomycetota</taxon>
        <taxon>Actinomycetes</taxon>
        <taxon>Micrococcales</taxon>
        <taxon>Intrasporangiaceae</taxon>
        <taxon>Ornithinicoccus</taxon>
    </lineage>
</organism>
<dbReference type="PANTHER" id="PTHR42830:SF2">
    <property type="entry name" value="OSMC_OHR FAMILY PROTEIN"/>
    <property type="match status" value="1"/>
</dbReference>
<gene>
    <name evidence="1" type="ORF">FB467_1538</name>
</gene>
<accession>A0A542YQT2</accession>
<keyword evidence="2" id="KW-1185">Reference proteome</keyword>
<dbReference type="InterPro" id="IPR036102">
    <property type="entry name" value="OsmC/Ohrsf"/>
</dbReference>
<dbReference type="OrthoDB" id="9795405at2"/>
<dbReference type="PANTHER" id="PTHR42830">
    <property type="entry name" value="OSMOTICALLY INDUCIBLE FAMILY PROTEIN"/>
    <property type="match status" value="1"/>
</dbReference>
<proteinExistence type="predicted"/>
<dbReference type="InterPro" id="IPR015946">
    <property type="entry name" value="KH_dom-like_a/b"/>
</dbReference>
<comment type="caution">
    <text evidence="1">The sequence shown here is derived from an EMBL/GenBank/DDBJ whole genome shotgun (WGS) entry which is preliminary data.</text>
</comment>
<dbReference type="RefSeq" id="WP_141784566.1">
    <property type="nucleotide sequence ID" value="NZ_BAAAIK010000002.1"/>
</dbReference>
<protein>
    <submittedName>
        <fullName evidence="1">Organic hydroperoxide reductase OsmC/OhrA</fullName>
    </submittedName>
</protein>
<dbReference type="SUPFAM" id="SSF82784">
    <property type="entry name" value="OsmC-like"/>
    <property type="match status" value="1"/>
</dbReference>
<dbReference type="Proteomes" id="UP000319516">
    <property type="component" value="Unassembled WGS sequence"/>
</dbReference>